<comment type="caution">
    <text evidence="2">The sequence shown here is derived from an EMBL/GenBank/DDBJ whole genome shotgun (WGS) entry which is preliminary data.</text>
</comment>
<dbReference type="SUPFAM" id="SSF47050">
    <property type="entry name" value="VHP, Villin headpiece domain"/>
    <property type="match status" value="1"/>
</dbReference>
<evidence type="ECO:0000259" key="1">
    <source>
        <dbReference type="PROSITE" id="PS51089"/>
    </source>
</evidence>
<feature type="domain" description="HP" evidence="1">
    <location>
        <begin position="106"/>
        <end position="170"/>
    </location>
</feature>
<proteinExistence type="predicted"/>
<dbReference type="Pfam" id="PF02209">
    <property type="entry name" value="VHP"/>
    <property type="match status" value="1"/>
</dbReference>
<organism evidence="2 3">
    <name type="scientific">Tetraparma gracilis</name>
    <dbReference type="NCBI Taxonomy" id="2962635"/>
    <lineage>
        <taxon>Eukaryota</taxon>
        <taxon>Sar</taxon>
        <taxon>Stramenopiles</taxon>
        <taxon>Ochrophyta</taxon>
        <taxon>Bolidophyceae</taxon>
        <taxon>Parmales</taxon>
        <taxon>Triparmaceae</taxon>
        <taxon>Tetraparma</taxon>
    </lineage>
</organism>
<protein>
    <recommendedName>
        <fullName evidence="1">HP domain-containing protein</fullName>
    </recommendedName>
</protein>
<gene>
    <name evidence="2" type="ORF">TeGR_g13346</name>
</gene>
<evidence type="ECO:0000313" key="3">
    <source>
        <dbReference type="Proteomes" id="UP001165060"/>
    </source>
</evidence>
<dbReference type="Proteomes" id="UP001165060">
    <property type="component" value="Unassembled WGS sequence"/>
</dbReference>
<accession>A0ABQ6MAP9</accession>
<dbReference type="PROSITE" id="PS51089">
    <property type="entry name" value="HP"/>
    <property type="match status" value="1"/>
</dbReference>
<dbReference type="Gene3D" id="1.10.950.10">
    <property type="entry name" value="Villin headpiece domain"/>
    <property type="match status" value="1"/>
</dbReference>
<reference evidence="2 3" key="1">
    <citation type="journal article" date="2023" name="Commun. Biol.">
        <title>Genome analysis of Parmales, the sister group of diatoms, reveals the evolutionary specialization of diatoms from phago-mixotrophs to photoautotrophs.</title>
        <authorList>
            <person name="Ban H."/>
            <person name="Sato S."/>
            <person name="Yoshikawa S."/>
            <person name="Yamada K."/>
            <person name="Nakamura Y."/>
            <person name="Ichinomiya M."/>
            <person name="Sato N."/>
            <person name="Blanc-Mathieu R."/>
            <person name="Endo H."/>
            <person name="Kuwata A."/>
            <person name="Ogata H."/>
        </authorList>
    </citation>
    <scope>NUCLEOTIDE SEQUENCE [LARGE SCALE GENOMIC DNA]</scope>
</reference>
<name>A0ABQ6MAP9_9STRA</name>
<dbReference type="SMART" id="SM00153">
    <property type="entry name" value="VHP"/>
    <property type="match status" value="1"/>
</dbReference>
<keyword evidence="3" id="KW-1185">Reference proteome</keyword>
<dbReference type="EMBL" id="BRYB01000104">
    <property type="protein sequence ID" value="GMI22837.1"/>
    <property type="molecule type" value="Genomic_DNA"/>
</dbReference>
<dbReference type="InterPro" id="IPR003128">
    <property type="entry name" value="Villin_headpiece"/>
</dbReference>
<evidence type="ECO:0000313" key="2">
    <source>
        <dbReference type="EMBL" id="GMI22837.1"/>
    </source>
</evidence>
<dbReference type="InterPro" id="IPR036886">
    <property type="entry name" value="Villin_headpiece_dom_sf"/>
</dbReference>
<sequence>MSMRDPTQDPNLSSPPPPTLFSLCFSAILSRPADPSNLLHLASLSSALSLSPAQASALDSKLLACFPRLLERCDRAVLRAALGPRFDALREDHAARRELVEGAGDVGSCEALPLAALQRGVEYPGNLDVRNREKYLSEREFQATFGMGKGEFGELNRYRRIEMKKAVGLF</sequence>